<accession>A0A401YVD3</accession>
<feature type="region of interest" description="Disordered" evidence="1">
    <location>
        <begin position="1"/>
        <end position="22"/>
    </location>
</feature>
<evidence type="ECO:0000256" key="1">
    <source>
        <dbReference type="SAM" id="MobiDB-lite"/>
    </source>
</evidence>
<dbReference type="AlphaFoldDB" id="A0A401YVD3"/>
<dbReference type="InterPro" id="IPR036736">
    <property type="entry name" value="ACP-like_sf"/>
</dbReference>
<dbReference type="OrthoDB" id="677810at2"/>
<sequence>MTESTTRSTADSTTFEPADPTADLPVAAIEDRIGAFLEAKTKATWEREVDLFASGAVSSLFAMELVVFVESTFGIAVEGPDLALDNFRTLRSMSALVIRLRGGGDDA</sequence>
<protein>
    <recommendedName>
        <fullName evidence="4">Acyl carrier protein</fullName>
    </recommendedName>
</protein>
<dbReference type="Gene3D" id="1.10.1200.10">
    <property type="entry name" value="ACP-like"/>
    <property type="match status" value="1"/>
</dbReference>
<comment type="caution">
    <text evidence="2">The sequence shown here is derived from an EMBL/GenBank/DDBJ whole genome shotgun (WGS) entry which is preliminary data.</text>
</comment>
<keyword evidence="3" id="KW-1185">Reference proteome</keyword>
<evidence type="ECO:0000313" key="2">
    <source>
        <dbReference type="EMBL" id="GCD98550.1"/>
    </source>
</evidence>
<organism evidence="2 3">
    <name type="scientific">Embleya hyalina</name>
    <dbReference type="NCBI Taxonomy" id="516124"/>
    <lineage>
        <taxon>Bacteria</taxon>
        <taxon>Bacillati</taxon>
        <taxon>Actinomycetota</taxon>
        <taxon>Actinomycetes</taxon>
        <taxon>Kitasatosporales</taxon>
        <taxon>Streptomycetaceae</taxon>
        <taxon>Embleya</taxon>
    </lineage>
</organism>
<dbReference type="RefSeq" id="WP_126640447.1">
    <property type="nucleotide sequence ID" value="NZ_BIFH01000028.1"/>
</dbReference>
<dbReference type="Proteomes" id="UP000286931">
    <property type="component" value="Unassembled WGS sequence"/>
</dbReference>
<dbReference type="EMBL" id="BIFH01000028">
    <property type="protein sequence ID" value="GCD98550.1"/>
    <property type="molecule type" value="Genomic_DNA"/>
</dbReference>
<evidence type="ECO:0008006" key="4">
    <source>
        <dbReference type="Google" id="ProtNLM"/>
    </source>
</evidence>
<gene>
    <name evidence="2" type="ORF">EHYA_06257</name>
</gene>
<proteinExistence type="predicted"/>
<name>A0A401YVD3_9ACTN</name>
<evidence type="ECO:0000313" key="3">
    <source>
        <dbReference type="Proteomes" id="UP000286931"/>
    </source>
</evidence>
<feature type="compositionally biased region" description="Polar residues" evidence="1">
    <location>
        <begin position="1"/>
        <end position="15"/>
    </location>
</feature>
<reference evidence="2 3" key="1">
    <citation type="submission" date="2018-12" db="EMBL/GenBank/DDBJ databases">
        <title>Draft genome sequence of Embleya hyalina NBRC 13850T.</title>
        <authorList>
            <person name="Komaki H."/>
            <person name="Hosoyama A."/>
            <person name="Kimura A."/>
            <person name="Ichikawa N."/>
            <person name="Tamura T."/>
        </authorList>
    </citation>
    <scope>NUCLEOTIDE SEQUENCE [LARGE SCALE GENOMIC DNA]</scope>
    <source>
        <strain evidence="2 3">NBRC 13850</strain>
    </source>
</reference>
<dbReference type="SUPFAM" id="SSF47336">
    <property type="entry name" value="ACP-like"/>
    <property type="match status" value="1"/>
</dbReference>